<evidence type="ECO:0000256" key="2">
    <source>
        <dbReference type="ARBA" id="ARBA00022840"/>
    </source>
</evidence>
<gene>
    <name evidence="6" type="primary">KAFR0D03100</name>
    <name evidence="6" type="ORF">KAFR_0D03100</name>
</gene>
<dbReference type="SUPFAM" id="SSF56112">
    <property type="entry name" value="Protein kinase-like (PK-like)"/>
    <property type="match status" value="1"/>
</dbReference>
<dbReference type="eggNOG" id="KOG0586">
    <property type="taxonomic scope" value="Eukaryota"/>
</dbReference>
<dbReference type="PANTHER" id="PTHR24348:SF68">
    <property type="entry name" value="SERINE_THREONINE-PROTEIN KINASE ATG1C"/>
    <property type="match status" value="1"/>
</dbReference>
<dbReference type="FunCoup" id="H2AUA8">
    <property type="interactions" value="196"/>
</dbReference>
<evidence type="ECO:0000256" key="1">
    <source>
        <dbReference type="ARBA" id="ARBA00022741"/>
    </source>
</evidence>
<reference evidence="6 7" key="1">
    <citation type="journal article" date="2011" name="Proc. Natl. Acad. Sci. U.S.A.">
        <title>Evolutionary erosion of yeast sex chromosomes by mating-type switching accidents.</title>
        <authorList>
            <person name="Gordon J.L."/>
            <person name="Armisen D."/>
            <person name="Proux-Wera E."/>
            <person name="Oheigeartaigh S.S."/>
            <person name="Byrne K.P."/>
            <person name="Wolfe K.H."/>
        </authorList>
    </citation>
    <scope>NUCLEOTIDE SEQUENCE [LARGE SCALE GENOMIC DNA]</scope>
    <source>
        <strain evidence="7">ATCC 22294 / BCRC 22015 / CBS 2517 / CECT 1963 / NBRC 1671 / NRRL Y-8276</strain>
    </source>
</reference>
<dbReference type="PROSITE" id="PS00108">
    <property type="entry name" value="PROTEIN_KINASE_ST"/>
    <property type="match status" value="1"/>
</dbReference>
<dbReference type="EMBL" id="HE650824">
    <property type="protein sequence ID" value="CCF57958.1"/>
    <property type="molecule type" value="Genomic_DNA"/>
</dbReference>
<dbReference type="InterPro" id="IPR008271">
    <property type="entry name" value="Ser/Thr_kinase_AS"/>
</dbReference>
<keyword evidence="7" id="KW-1185">Reference proteome</keyword>
<dbReference type="GeneID" id="13882203"/>
<dbReference type="OrthoDB" id="410920at2759"/>
<dbReference type="SMART" id="SM00220">
    <property type="entry name" value="S_TKc"/>
    <property type="match status" value="1"/>
</dbReference>
<feature type="compositionally biased region" description="Polar residues" evidence="4">
    <location>
        <begin position="39"/>
        <end position="56"/>
    </location>
</feature>
<dbReference type="PROSITE" id="PS50011">
    <property type="entry name" value="PROTEIN_KINASE_DOM"/>
    <property type="match status" value="1"/>
</dbReference>
<dbReference type="GO" id="GO:0031138">
    <property type="term" value="P:negative regulation of conjugation with cellular fusion"/>
    <property type="evidence" value="ECO:0007669"/>
    <property type="project" value="EnsemblFungi"/>
</dbReference>
<dbReference type="InterPro" id="IPR000719">
    <property type="entry name" value="Prot_kinase_dom"/>
</dbReference>
<evidence type="ECO:0000256" key="4">
    <source>
        <dbReference type="SAM" id="MobiDB-lite"/>
    </source>
</evidence>
<accession>H2AUA8</accession>
<dbReference type="Gene3D" id="1.10.510.10">
    <property type="entry name" value="Transferase(Phosphotransferase) domain 1"/>
    <property type="match status" value="1"/>
</dbReference>
<name>H2AUA8_KAZAF</name>
<sequence>MVSDANNENTETENPSGSEDVVSDPNIHTPSLLERQFGKFQSNDATNDTSLGNTDVSTTTPLSLSIPTFENVYELPTPMIYSPNSPKFTFSPKASKDSTFRPLHIDKKRQLHHKNLEEVKDTARIVSELIPPPSISSKRIISLPSVNNEVPSLSLHTVKEEEEEEEEDAISQDETQLTGFLLNNLDTPIEYTKVRQIGTGNFSTVNLYQNMNTNEFVAIKKMKYPNDMISNTEKLSRLESSLTREIKVLQNLNHPCIISLFGINNEMFLNSTKPLSDLIRKYKPDNVKNLPACELIMSFCHGGDLLHAMTLVSGDLDLWLIQRIFTELAIAVKYLHENSIVHRDLKLENILLNYSIEEIIELHRNENINFNCFNLIKLGDFGLCKKLESSDELCTTRCGSEDYISPEILMGIPYDGHLSDTWALGVILYSLLEDRLPFDPPPNSNLRQRNRPISHRIARFEWRWFKFANSNSSAKDIVTNTLTRKNQRWDINSIYQSSFIKDISDTLEF</sequence>
<dbReference type="InterPro" id="IPR017441">
    <property type="entry name" value="Protein_kinase_ATP_BS"/>
</dbReference>
<organism evidence="6 7">
    <name type="scientific">Kazachstania africana (strain ATCC 22294 / BCRC 22015 / CBS 2517 / CECT 1963 / NBRC 1671 / NRRL Y-8276)</name>
    <name type="common">Yeast</name>
    <name type="synonym">Kluyveromyces africanus</name>
    <dbReference type="NCBI Taxonomy" id="1071382"/>
    <lineage>
        <taxon>Eukaryota</taxon>
        <taxon>Fungi</taxon>
        <taxon>Dikarya</taxon>
        <taxon>Ascomycota</taxon>
        <taxon>Saccharomycotina</taxon>
        <taxon>Saccharomycetes</taxon>
        <taxon>Saccharomycetales</taxon>
        <taxon>Saccharomycetaceae</taxon>
        <taxon>Kazachstania</taxon>
    </lineage>
</organism>
<evidence type="ECO:0000313" key="7">
    <source>
        <dbReference type="Proteomes" id="UP000005220"/>
    </source>
</evidence>
<dbReference type="Pfam" id="PF00069">
    <property type="entry name" value="Pkinase"/>
    <property type="match status" value="1"/>
</dbReference>
<keyword evidence="2 3" id="KW-0067">ATP-binding</keyword>
<dbReference type="PANTHER" id="PTHR24348">
    <property type="entry name" value="SERINE/THREONINE-PROTEIN KINASE UNC-51-RELATED"/>
    <property type="match status" value="1"/>
</dbReference>
<evidence type="ECO:0000313" key="6">
    <source>
        <dbReference type="EMBL" id="CCF57958.1"/>
    </source>
</evidence>
<dbReference type="InParanoid" id="H2AUA8"/>
<dbReference type="InterPro" id="IPR011009">
    <property type="entry name" value="Kinase-like_dom_sf"/>
</dbReference>
<dbReference type="KEGG" id="kaf:KAFR_0D03100"/>
<feature type="region of interest" description="Disordered" evidence="4">
    <location>
        <begin position="1"/>
        <end position="62"/>
    </location>
</feature>
<dbReference type="InterPro" id="IPR045269">
    <property type="entry name" value="Atg1-like"/>
</dbReference>
<feature type="compositionally biased region" description="Polar residues" evidence="4">
    <location>
        <begin position="1"/>
        <end position="17"/>
    </location>
</feature>
<feature type="domain" description="Protein kinase" evidence="5">
    <location>
        <begin position="191"/>
        <end position="500"/>
    </location>
</feature>
<dbReference type="STRING" id="1071382.H2AUA8"/>
<dbReference type="GO" id="GO:0010506">
    <property type="term" value="P:regulation of autophagy"/>
    <property type="evidence" value="ECO:0007669"/>
    <property type="project" value="InterPro"/>
</dbReference>
<dbReference type="RefSeq" id="XP_003957093.1">
    <property type="nucleotide sequence ID" value="XM_003957044.1"/>
</dbReference>
<feature type="binding site" evidence="3">
    <location>
        <position position="221"/>
    </location>
    <ligand>
        <name>ATP</name>
        <dbReference type="ChEBI" id="CHEBI:30616"/>
    </ligand>
</feature>
<dbReference type="PROSITE" id="PS00107">
    <property type="entry name" value="PROTEIN_KINASE_ATP"/>
    <property type="match status" value="1"/>
</dbReference>
<dbReference type="Proteomes" id="UP000005220">
    <property type="component" value="Chromosome 4"/>
</dbReference>
<proteinExistence type="predicted"/>
<dbReference type="GO" id="GO:0000122">
    <property type="term" value="P:negative regulation of transcription by RNA polymerase II"/>
    <property type="evidence" value="ECO:0007669"/>
    <property type="project" value="EnsemblFungi"/>
</dbReference>
<dbReference type="AlphaFoldDB" id="H2AUA8"/>
<dbReference type="GO" id="GO:0005524">
    <property type="term" value="F:ATP binding"/>
    <property type="evidence" value="ECO:0007669"/>
    <property type="project" value="UniProtKB-UniRule"/>
</dbReference>
<dbReference type="HOGENOM" id="CLU_032736_0_0_1"/>
<protein>
    <recommendedName>
        <fullName evidence="5">Protein kinase domain-containing protein</fullName>
    </recommendedName>
</protein>
<dbReference type="GO" id="GO:0004674">
    <property type="term" value="F:protein serine/threonine kinase activity"/>
    <property type="evidence" value="ECO:0007669"/>
    <property type="project" value="InterPro"/>
</dbReference>
<dbReference type="GO" id="GO:0005737">
    <property type="term" value="C:cytoplasm"/>
    <property type="evidence" value="ECO:0007669"/>
    <property type="project" value="TreeGrafter"/>
</dbReference>
<keyword evidence="1 3" id="KW-0547">Nucleotide-binding</keyword>
<evidence type="ECO:0000256" key="3">
    <source>
        <dbReference type="PROSITE-ProRule" id="PRU10141"/>
    </source>
</evidence>
<evidence type="ECO:0000259" key="5">
    <source>
        <dbReference type="PROSITE" id="PS50011"/>
    </source>
</evidence>